<accession>A0A3G5ABU7</accession>
<gene>
    <name evidence="2" type="ORF">Hyperionvirus2_137</name>
</gene>
<proteinExistence type="predicted"/>
<dbReference type="EMBL" id="MK072384">
    <property type="protein sequence ID" value="AYV82769.1"/>
    <property type="molecule type" value="Genomic_DNA"/>
</dbReference>
<evidence type="ECO:0000256" key="1">
    <source>
        <dbReference type="SAM" id="Phobius"/>
    </source>
</evidence>
<sequence length="110" mass="11891">MGFVMDRKFSAVGKCLSAEGTAVGLGFANGFLWKNEDCDVKEMAEYPLTTALEGAIGGILASMGTVVVHSLMPPRFKWIPSVLLIGSLGVIAGKRIRKLHRRRRKCKVAG</sequence>
<feature type="transmembrane region" description="Helical" evidence="1">
    <location>
        <begin position="51"/>
        <end position="72"/>
    </location>
</feature>
<name>A0A3G5ABU7_9VIRU</name>
<organism evidence="2">
    <name type="scientific">Hyperionvirus sp</name>
    <dbReference type="NCBI Taxonomy" id="2487770"/>
    <lineage>
        <taxon>Viruses</taxon>
        <taxon>Varidnaviria</taxon>
        <taxon>Bamfordvirae</taxon>
        <taxon>Nucleocytoviricota</taxon>
        <taxon>Megaviricetes</taxon>
        <taxon>Imitervirales</taxon>
        <taxon>Mimiviridae</taxon>
        <taxon>Klosneuvirinae</taxon>
    </lineage>
</organism>
<protein>
    <submittedName>
        <fullName evidence="2">Uncharacterized protein</fullName>
    </submittedName>
</protein>
<keyword evidence="1" id="KW-1133">Transmembrane helix</keyword>
<keyword evidence="1" id="KW-0812">Transmembrane</keyword>
<keyword evidence="1" id="KW-0472">Membrane</keyword>
<reference evidence="2" key="1">
    <citation type="submission" date="2018-10" db="EMBL/GenBank/DDBJ databases">
        <title>Hidden diversity of soil giant viruses.</title>
        <authorList>
            <person name="Schulz F."/>
            <person name="Alteio L."/>
            <person name="Goudeau D."/>
            <person name="Ryan E.M."/>
            <person name="Malmstrom R.R."/>
            <person name="Blanchard J."/>
            <person name="Woyke T."/>
        </authorList>
    </citation>
    <scope>NUCLEOTIDE SEQUENCE</scope>
    <source>
        <strain evidence="2">HYV1</strain>
    </source>
</reference>
<feature type="transmembrane region" description="Helical" evidence="1">
    <location>
        <begin position="78"/>
        <end position="96"/>
    </location>
</feature>
<evidence type="ECO:0000313" key="2">
    <source>
        <dbReference type="EMBL" id="AYV82769.1"/>
    </source>
</evidence>